<organism evidence="2">
    <name type="scientific">Desulfovibrio sp. U5L</name>
    <dbReference type="NCBI Taxonomy" id="596152"/>
    <lineage>
        <taxon>Bacteria</taxon>
        <taxon>Pseudomonadati</taxon>
        <taxon>Thermodesulfobacteriota</taxon>
        <taxon>Desulfovibrionia</taxon>
        <taxon>Desulfovibrionales</taxon>
        <taxon>Desulfovibrionaceae</taxon>
        <taxon>Desulfovibrio</taxon>
    </lineage>
</organism>
<protein>
    <submittedName>
        <fullName evidence="2">Uncharacterized protein</fullName>
    </submittedName>
</protein>
<feature type="region of interest" description="Disordered" evidence="1">
    <location>
        <begin position="69"/>
        <end position="99"/>
    </location>
</feature>
<evidence type="ECO:0000256" key="1">
    <source>
        <dbReference type="SAM" id="MobiDB-lite"/>
    </source>
</evidence>
<reference evidence="2" key="1">
    <citation type="submission" date="2011-11" db="EMBL/GenBank/DDBJ databases">
        <title>Improved High-Quality Draft sequence of Desulfovibrio sp. U5L.</title>
        <authorList>
            <consortium name="US DOE Joint Genome Institute"/>
            <person name="Lucas S."/>
            <person name="Han J."/>
            <person name="Lapidus A."/>
            <person name="Cheng J.-F."/>
            <person name="Goodwin L."/>
            <person name="Pitluck S."/>
            <person name="Peters L."/>
            <person name="Ovchinnikova G."/>
            <person name="Held B."/>
            <person name="Detter J.C."/>
            <person name="Han C."/>
            <person name="Tapia R."/>
            <person name="Land M."/>
            <person name="Hauser L."/>
            <person name="Kyrpides N."/>
            <person name="Ivanova N."/>
            <person name="Pagani I."/>
            <person name="Gabster J."/>
            <person name="Walker C."/>
            <person name="Stolyar S."/>
            <person name="Stahl D."/>
            <person name="Arkin A."/>
            <person name="Dehal P."/>
            <person name="Hazen T."/>
            <person name="Woyke T."/>
        </authorList>
    </citation>
    <scope>NUCLEOTIDE SEQUENCE [LARGE SCALE GENOMIC DNA]</scope>
    <source>
        <strain evidence="2">U5L</strain>
    </source>
</reference>
<name>I2Q4W3_9BACT</name>
<sequence length="99" mass="10932">MKKFRVYFATKVNVTTSWFRRKKDVSETEYVVVSAHNEAHAVKEAKKYVDLDALGMPFQVTRITGAAGDETEGCHGTLAKQLSPPPAIEPEAVPDEPQA</sequence>
<dbReference type="OrthoDB" id="5457728at2"/>
<gene>
    <name evidence="2" type="ORF">DesU5LDRAFT_3185</name>
</gene>
<accession>I2Q4W3</accession>
<dbReference type="STRING" id="596152.DesU5LDRAFT_3185"/>
<evidence type="ECO:0000313" key="2">
    <source>
        <dbReference type="EMBL" id="EIG54819.1"/>
    </source>
</evidence>
<dbReference type="HOGENOM" id="CLU_2342245_0_0_7"/>
<proteinExistence type="predicted"/>
<dbReference type="eggNOG" id="ENOG50317VB">
    <property type="taxonomic scope" value="Bacteria"/>
</dbReference>
<dbReference type="EMBL" id="JH600068">
    <property type="protein sequence ID" value="EIG54819.1"/>
    <property type="molecule type" value="Genomic_DNA"/>
</dbReference>
<dbReference type="AlphaFoldDB" id="I2Q4W3"/>